<dbReference type="Proteomes" id="UP000323454">
    <property type="component" value="Unassembled WGS sequence"/>
</dbReference>
<reference evidence="8 9" key="2">
    <citation type="submission" date="2019-09" db="EMBL/GenBank/DDBJ databases">
        <authorList>
            <person name="Jin C."/>
        </authorList>
    </citation>
    <scope>NUCLEOTIDE SEQUENCE [LARGE SCALE GENOMIC DNA]</scope>
    <source>
        <strain evidence="8 9">AN110305</strain>
    </source>
</reference>
<feature type="domain" description="OmpR/PhoB-type" evidence="7">
    <location>
        <begin position="1"/>
        <end position="95"/>
    </location>
</feature>
<dbReference type="Gene3D" id="3.40.50.300">
    <property type="entry name" value="P-loop containing nucleotide triphosphate hydrolases"/>
    <property type="match status" value="1"/>
</dbReference>
<dbReference type="SUPFAM" id="SSF52540">
    <property type="entry name" value="P-loop containing nucleoside triphosphate hydrolases"/>
    <property type="match status" value="1"/>
</dbReference>
<dbReference type="SUPFAM" id="SSF48452">
    <property type="entry name" value="TPR-like"/>
    <property type="match status" value="2"/>
</dbReference>
<dbReference type="PROSITE" id="PS50005">
    <property type="entry name" value="TPR"/>
    <property type="match status" value="2"/>
</dbReference>
<feature type="repeat" description="TPR" evidence="5">
    <location>
        <begin position="757"/>
        <end position="790"/>
    </location>
</feature>
<evidence type="ECO:0000256" key="3">
    <source>
        <dbReference type="ARBA" id="ARBA00023125"/>
    </source>
</evidence>
<dbReference type="GO" id="GO:0006355">
    <property type="term" value="P:regulation of DNA-templated transcription"/>
    <property type="evidence" value="ECO:0007669"/>
    <property type="project" value="InterPro"/>
</dbReference>
<dbReference type="InterPro" id="IPR027417">
    <property type="entry name" value="P-loop_NTPase"/>
</dbReference>
<dbReference type="InterPro" id="IPR016032">
    <property type="entry name" value="Sig_transdc_resp-reg_C-effctor"/>
</dbReference>
<evidence type="ECO:0000313" key="9">
    <source>
        <dbReference type="Proteomes" id="UP000323454"/>
    </source>
</evidence>
<comment type="caution">
    <text evidence="8">The sequence shown here is derived from an EMBL/GenBank/DDBJ whole genome shotgun (WGS) entry which is preliminary data.</text>
</comment>
<reference evidence="8 9" key="1">
    <citation type="submission" date="2019-09" db="EMBL/GenBank/DDBJ databases">
        <title>Goodfellowia gen. nov., a new genus of the Pseudonocardineae related to Actinoalloteichus, containing Goodfellowia coeruleoviolacea gen. nov., comb. nov. gen. nov., comb. nov.</title>
        <authorList>
            <person name="Labeda D."/>
        </authorList>
    </citation>
    <scope>NUCLEOTIDE SEQUENCE [LARGE SCALE GENOMIC DNA]</scope>
    <source>
        <strain evidence="8 9">AN110305</strain>
    </source>
</reference>
<dbReference type="OrthoDB" id="581105at2"/>
<dbReference type="SMART" id="SM00028">
    <property type="entry name" value="TPR"/>
    <property type="match status" value="6"/>
</dbReference>
<dbReference type="InterPro" id="IPR001867">
    <property type="entry name" value="OmpR/PhoB-type_DNA-bd"/>
</dbReference>
<dbReference type="InterPro" id="IPR019734">
    <property type="entry name" value="TPR_rpt"/>
</dbReference>
<dbReference type="GO" id="GO:0043531">
    <property type="term" value="F:ADP binding"/>
    <property type="evidence" value="ECO:0007669"/>
    <property type="project" value="InterPro"/>
</dbReference>
<sequence length="931" mass="102132">MEFRILGPVEVEGPGGRLRIRGDKMTALLGAFLSEPNRMVSIDRLMDAVWGEDPTGTGLNALHVSVSRLRKLLTEGDPEQRLRVVTHATGYQLRIDPGELDLEVFRRHVQRGRAAATEGRFETAADAFAAAVAVWRGPALATVQRPFAAALAAVLEGERLDALEWWIEARLALGQAADLIPDARNLVNSNPLRERLSGLLMLALYRTGRQAEALETFRDIRAVLIEELGIEPGPELQLLHQRILSNDPVIARGEPRAAPRLPQQLPADVATFVGRETEIAELAALLTQPTPHTMVITVIAGTAGVGKTALAVHWAHQIRERFPDGQLYVDFHGYASDPPMAPTEALARFLRALGVPPTQVPVDLDEQSALYRSLLAGKHMLVLLDNVADVGQVRPLLPGTPTCVVMTTSRNDLRGLSAMHDARRLSLDALTSGEAVDLLANMVGEDRVAAEPDAARAVTRLCGRLPLALRIAAANLADRPGLLLADAATELADGNPLRQLELPGDPELAVRSAFGHSYTRLDPASQRLFGLLGGLPGPDFSSAVVAAMAELSHQDAVRGLERLAVAHLIEVSTPGRYRFHDLLRHYARERVAADASVEHDAAVGRLLDWYLQTAYRATGVLNPHQRRIFELAPPATTFPPLEFAGHEQALAWCETERANLVAAVRCAAEVGQGAIAWRLAASLWWFFLFRRHVRDWRDTHETGLAVARGLGDRYAEAWMLNGLGGALRELHEYDESVDCCRRARTISRDIGDRRGESANLHNLGEAHHRAGRFDEAVECCRQALSIRREVDDRWGEAADLTLLAELSRLLGRFDHALDHARSAVRLWREAGVRLGEAAGLNVIGEIHRAMGRFREAIDTYRQALAIRHTVGDQWGEGETLDNLGQALLRCGRVAEARDCWRRALAIFTERRHPRAATVGAQLQDLDDSGAA</sequence>
<proteinExistence type="inferred from homology"/>
<evidence type="ECO:0000256" key="5">
    <source>
        <dbReference type="PROSITE-ProRule" id="PRU00339"/>
    </source>
</evidence>
<evidence type="ECO:0000256" key="1">
    <source>
        <dbReference type="ARBA" id="ARBA00005820"/>
    </source>
</evidence>
<keyword evidence="5" id="KW-0802">TPR repeat</keyword>
<organism evidence="8 9">
    <name type="scientific">Solihabitans fulvus</name>
    <dbReference type="NCBI Taxonomy" id="1892852"/>
    <lineage>
        <taxon>Bacteria</taxon>
        <taxon>Bacillati</taxon>
        <taxon>Actinomycetota</taxon>
        <taxon>Actinomycetes</taxon>
        <taxon>Pseudonocardiales</taxon>
        <taxon>Pseudonocardiaceae</taxon>
        <taxon>Solihabitans</taxon>
    </lineage>
</organism>
<dbReference type="InterPro" id="IPR036388">
    <property type="entry name" value="WH-like_DNA-bd_sf"/>
</dbReference>
<dbReference type="SMART" id="SM01043">
    <property type="entry name" value="BTAD"/>
    <property type="match status" value="1"/>
</dbReference>
<gene>
    <name evidence="8" type="ORF">F0L68_16430</name>
</gene>
<comment type="similarity">
    <text evidence="1">Belongs to the AfsR/DnrI/RedD regulatory family.</text>
</comment>
<keyword evidence="9" id="KW-1185">Reference proteome</keyword>
<evidence type="ECO:0000256" key="6">
    <source>
        <dbReference type="PROSITE-ProRule" id="PRU01091"/>
    </source>
</evidence>
<dbReference type="PROSITE" id="PS51755">
    <property type="entry name" value="OMPR_PHOB"/>
    <property type="match status" value="1"/>
</dbReference>
<dbReference type="CDD" id="cd15831">
    <property type="entry name" value="BTAD"/>
    <property type="match status" value="1"/>
</dbReference>
<dbReference type="Gene3D" id="1.10.10.10">
    <property type="entry name" value="Winged helix-like DNA-binding domain superfamily/Winged helix DNA-binding domain"/>
    <property type="match status" value="1"/>
</dbReference>
<dbReference type="PANTHER" id="PTHR35807:SF1">
    <property type="entry name" value="TRANSCRIPTIONAL REGULATOR REDD"/>
    <property type="match status" value="1"/>
</dbReference>
<evidence type="ECO:0000256" key="2">
    <source>
        <dbReference type="ARBA" id="ARBA00023015"/>
    </source>
</evidence>
<dbReference type="InterPro" id="IPR051677">
    <property type="entry name" value="AfsR-DnrI-RedD_regulator"/>
</dbReference>
<name>A0A5B2XF04_9PSEU</name>
<dbReference type="SUPFAM" id="SSF46894">
    <property type="entry name" value="C-terminal effector domain of the bipartite response regulators"/>
    <property type="match status" value="1"/>
</dbReference>
<dbReference type="PRINTS" id="PR00364">
    <property type="entry name" value="DISEASERSIST"/>
</dbReference>
<dbReference type="Pfam" id="PF13191">
    <property type="entry name" value="AAA_16"/>
    <property type="match status" value="1"/>
</dbReference>
<dbReference type="PANTHER" id="PTHR35807">
    <property type="entry name" value="TRANSCRIPTIONAL REGULATOR REDD-RELATED"/>
    <property type="match status" value="1"/>
</dbReference>
<dbReference type="SMART" id="SM00862">
    <property type="entry name" value="Trans_reg_C"/>
    <property type="match status" value="1"/>
</dbReference>
<dbReference type="Pfam" id="PF00486">
    <property type="entry name" value="Trans_reg_C"/>
    <property type="match status" value="1"/>
</dbReference>
<evidence type="ECO:0000259" key="7">
    <source>
        <dbReference type="PROSITE" id="PS51755"/>
    </source>
</evidence>
<dbReference type="EMBL" id="VUOB01000028">
    <property type="protein sequence ID" value="KAA2261382.1"/>
    <property type="molecule type" value="Genomic_DNA"/>
</dbReference>
<dbReference type="Pfam" id="PF13424">
    <property type="entry name" value="TPR_12"/>
    <property type="match status" value="2"/>
</dbReference>
<dbReference type="InterPro" id="IPR005158">
    <property type="entry name" value="BTAD"/>
</dbReference>
<keyword evidence="4" id="KW-0804">Transcription</keyword>
<evidence type="ECO:0000256" key="4">
    <source>
        <dbReference type="ARBA" id="ARBA00023163"/>
    </source>
</evidence>
<dbReference type="GO" id="GO:0000160">
    <property type="term" value="P:phosphorelay signal transduction system"/>
    <property type="evidence" value="ECO:0007669"/>
    <property type="project" value="InterPro"/>
</dbReference>
<dbReference type="InterPro" id="IPR011990">
    <property type="entry name" value="TPR-like_helical_dom_sf"/>
</dbReference>
<dbReference type="Pfam" id="PF03704">
    <property type="entry name" value="BTAD"/>
    <property type="match status" value="1"/>
</dbReference>
<dbReference type="GO" id="GO:0003677">
    <property type="term" value="F:DNA binding"/>
    <property type="evidence" value="ECO:0007669"/>
    <property type="project" value="UniProtKB-UniRule"/>
</dbReference>
<accession>A0A5B2XF04</accession>
<protein>
    <submittedName>
        <fullName evidence="8">Tetratricopeptide repeat protein</fullName>
    </submittedName>
</protein>
<dbReference type="Gene3D" id="1.25.40.10">
    <property type="entry name" value="Tetratricopeptide repeat domain"/>
    <property type="match status" value="2"/>
</dbReference>
<dbReference type="Pfam" id="PF13374">
    <property type="entry name" value="TPR_10"/>
    <property type="match status" value="1"/>
</dbReference>
<feature type="repeat" description="TPR" evidence="5">
    <location>
        <begin position="837"/>
        <end position="870"/>
    </location>
</feature>
<evidence type="ECO:0000313" key="8">
    <source>
        <dbReference type="EMBL" id="KAA2261382.1"/>
    </source>
</evidence>
<dbReference type="AlphaFoldDB" id="A0A5B2XF04"/>
<dbReference type="RefSeq" id="WP_149850460.1">
    <property type="nucleotide sequence ID" value="NZ_VUOB01000028.1"/>
</dbReference>
<keyword evidence="3 6" id="KW-0238">DNA-binding</keyword>
<feature type="DNA-binding region" description="OmpR/PhoB-type" evidence="6">
    <location>
        <begin position="1"/>
        <end position="95"/>
    </location>
</feature>
<keyword evidence="2" id="KW-0805">Transcription regulation</keyword>
<dbReference type="InterPro" id="IPR041664">
    <property type="entry name" value="AAA_16"/>
</dbReference>